<evidence type="ECO:0000313" key="1">
    <source>
        <dbReference type="EMBL" id="MFC6640401.1"/>
    </source>
</evidence>
<name>A0ABW1Z555_9RHOB</name>
<accession>A0ABW1Z555</accession>
<dbReference type="RefSeq" id="WP_132443603.1">
    <property type="nucleotide sequence ID" value="NZ_JBHSWA010000001.1"/>
</dbReference>
<sequence length="111" mass="12323">MADPVGIDARFSAADQTLAFALTWFATERVVSQPNQRMWMEILRDVLPLVTEDHPIVAPMVAAAKQVIVSVDFSGELSFRAHLDANTAVAKFAAWRAGRSYEVFKELRADT</sequence>
<keyword evidence="3" id="KW-1185">Reference proteome</keyword>
<evidence type="ECO:0000313" key="3">
    <source>
        <dbReference type="Proteomes" id="UP001596403"/>
    </source>
</evidence>
<evidence type="ECO:0000313" key="2">
    <source>
        <dbReference type="EMBL" id="MFC6643253.1"/>
    </source>
</evidence>
<dbReference type="EMBL" id="JBHSWA010000001">
    <property type="protein sequence ID" value="MFC6643253.1"/>
    <property type="molecule type" value="Genomic_DNA"/>
</dbReference>
<organism evidence="2 3">
    <name type="scientific">Sulfitobacter profundi</name>
    <dbReference type="NCBI Taxonomy" id="2679961"/>
    <lineage>
        <taxon>Bacteria</taxon>
        <taxon>Pseudomonadati</taxon>
        <taxon>Pseudomonadota</taxon>
        <taxon>Alphaproteobacteria</taxon>
        <taxon>Rhodobacterales</taxon>
        <taxon>Roseobacteraceae</taxon>
        <taxon>Sulfitobacter</taxon>
    </lineage>
</organism>
<dbReference type="Proteomes" id="UP001596403">
    <property type="component" value="Unassembled WGS sequence"/>
</dbReference>
<comment type="caution">
    <text evidence="2">The sequence shown here is derived from an EMBL/GenBank/DDBJ whole genome shotgun (WGS) entry which is preliminary data.</text>
</comment>
<reference evidence="2" key="3">
    <citation type="submission" date="2024-09" db="EMBL/GenBank/DDBJ databases">
        <authorList>
            <person name="Sun Q."/>
            <person name="Mori K."/>
        </authorList>
    </citation>
    <scope>NUCLEOTIDE SEQUENCE</scope>
    <source>
        <strain evidence="2">NBRC 113428</strain>
    </source>
</reference>
<reference evidence="2" key="1">
    <citation type="journal article" date="2014" name="Int. J. Syst. Evol. Microbiol.">
        <title>Complete genome of a new Firmicutes species belonging to the dominant human colonic microbiota ('Ruminococcus bicirculans') reveals two chromosomes and a selective capacity to utilize plant glucans.</title>
        <authorList>
            <consortium name="NISC Comparative Sequencing Program"/>
            <person name="Wegmann U."/>
            <person name="Louis P."/>
            <person name="Goesmann A."/>
            <person name="Henrissat B."/>
            <person name="Duncan S.H."/>
            <person name="Flint H.J."/>
        </authorList>
    </citation>
    <scope>NUCLEOTIDE SEQUENCE</scope>
    <source>
        <strain evidence="2">NBRC 113428</strain>
    </source>
</reference>
<proteinExistence type="predicted"/>
<gene>
    <name evidence="1" type="ORF">ACFQAU_00230</name>
    <name evidence="2" type="ORF">ACFQAU_17730</name>
</gene>
<reference evidence="3" key="2">
    <citation type="journal article" date="2019" name="Int. J. Syst. Evol. Microbiol.">
        <title>The Global Catalogue of Microorganisms (GCM) 10K type strain sequencing project: providing services to taxonomists for standard genome sequencing and annotation.</title>
        <authorList>
            <consortium name="The Broad Institute Genomics Platform"/>
            <consortium name="The Broad Institute Genome Sequencing Center for Infectious Disease"/>
            <person name="Wu L."/>
            <person name="Ma J."/>
        </authorList>
    </citation>
    <scope>NUCLEOTIDE SEQUENCE [LARGE SCALE GENOMIC DNA]</scope>
    <source>
        <strain evidence="3">NBRC 111368</strain>
    </source>
</reference>
<protein>
    <submittedName>
        <fullName evidence="2">Uncharacterized protein</fullName>
    </submittedName>
</protein>
<dbReference type="EMBL" id="JBHSWA010000001">
    <property type="protein sequence ID" value="MFC6640401.1"/>
    <property type="molecule type" value="Genomic_DNA"/>
</dbReference>